<reference evidence="2" key="2">
    <citation type="journal article" date="2015" name="Fish Shellfish Immunol.">
        <title>Early steps in the European eel (Anguilla anguilla)-Vibrio vulnificus interaction in the gills: Role of the RtxA13 toxin.</title>
        <authorList>
            <person name="Callol A."/>
            <person name="Pajuelo D."/>
            <person name="Ebbesson L."/>
            <person name="Teles M."/>
            <person name="MacKenzie S."/>
            <person name="Amaro C."/>
        </authorList>
    </citation>
    <scope>NUCLEOTIDE SEQUENCE</scope>
</reference>
<accession>A0A0E9WM95</accession>
<reference evidence="2" key="1">
    <citation type="submission" date="2014-11" db="EMBL/GenBank/DDBJ databases">
        <authorList>
            <person name="Amaro Gonzalez C."/>
        </authorList>
    </citation>
    <scope>NUCLEOTIDE SEQUENCE</scope>
</reference>
<name>A0A0E9WM95_ANGAN</name>
<evidence type="ECO:0000313" key="2">
    <source>
        <dbReference type="EMBL" id="JAH90705.1"/>
    </source>
</evidence>
<organism evidence="2">
    <name type="scientific">Anguilla anguilla</name>
    <name type="common">European freshwater eel</name>
    <name type="synonym">Muraena anguilla</name>
    <dbReference type="NCBI Taxonomy" id="7936"/>
    <lineage>
        <taxon>Eukaryota</taxon>
        <taxon>Metazoa</taxon>
        <taxon>Chordata</taxon>
        <taxon>Craniata</taxon>
        <taxon>Vertebrata</taxon>
        <taxon>Euteleostomi</taxon>
        <taxon>Actinopterygii</taxon>
        <taxon>Neopterygii</taxon>
        <taxon>Teleostei</taxon>
        <taxon>Anguilliformes</taxon>
        <taxon>Anguillidae</taxon>
        <taxon>Anguilla</taxon>
    </lineage>
</organism>
<evidence type="ECO:0000256" key="1">
    <source>
        <dbReference type="SAM" id="Phobius"/>
    </source>
</evidence>
<keyword evidence="1" id="KW-1133">Transmembrane helix</keyword>
<dbReference type="EMBL" id="GBXM01017872">
    <property type="protein sequence ID" value="JAH90705.1"/>
    <property type="molecule type" value="Transcribed_RNA"/>
</dbReference>
<feature type="transmembrane region" description="Helical" evidence="1">
    <location>
        <begin position="85"/>
        <end position="104"/>
    </location>
</feature>
<sequence length="129" mass="14707">MPLKGKLCDGLNGFFLVPRLVSDPSTDSHRVQHPSLKFKICPPFCSRRLRVTFPLDLPNSLFGLPVFLNRLFFLQLLHQFPLLQVVLHHLLLLVTVAAVCRHLLLPQLHSLFSAIFTASWFMTVLLSVH</sequence>
<dbReference type="AlphaFoldDB" id="A0A0E9WM95"/>
<keyword evidence="1" id="KW-0812">Transmembrane</keyword>
<protein>
    <submittedName>
        <fullName evidence="2">Uncharacterized protein</fullName>
    </submittedName>
</protein>
<keyword evidence="1" id="KW-0472">Membrane</keyword>
<feature type="transmembrane region" description="Helical" evidence="1">
    <location>
        <begin position="110"/>
        <end position="128"/>
    </location>
</feature>
<proteinExistence type="predicted"/>